<organism evidence="1 2">
    <name type="scientific">Laccaria amethystina LaAM-08-1</name>
    <dbReference type="NCBI Taxonomy" id="1095629"/>
    <lineage>
        <taxon>Eukaryota</taxon>
        <taxon>Fungi</taxon>
        <taxon>Dikarya</taxon>
        <taxon>Basidiomycota</taxon>
        <taxon>Agaricomycotina</taxon>
        <taxon>Agaricomycetes</taxon>
        <taxon>Agaricomycetidae</taxon>
        <taxon>Agaricales</taxon>
        <taxon>Agaricineae</taxon>
        <taxon>Hydnangiaceae</taxon>
        <taxon>Laccaria</taxon>
    </lineage>
</organism>
<sequence length="102" mass="11193">MQKKDEVGVKDGKEASTPPVTPTYAILDLGGGASTQCWSLCSRPRICSSRRESTATVCSSLAAAMICISSRIFGYGLMHARTHHRSNTEFEHPFSYLHALFQ</sequence>
<dbReference type="HOGENOM" id="CLU_2277940_0_0_1"/>
<evidence type="ECO:0000313" key="2">
    <source>
        <dbReference type="Proteomes" id="UP000054477"/>
    </source>
</evidence>
<evidence type="ECO:0000313" key="1">
    <source>
        <dbReference type="EMBL" id="KIJ91885.1"/>
    </source>
</evidence>
<gene>
    <name evidence="1" type="ORF">K443DRAFT_467267</name>
</gene>
<reference evidence="2" key="2">
    <citation type="submission" date="2015-01" db="EMBL/GenBank/DDBJ databases">
        <title>Evolutionary Origins and Diversification of the Mycorrhizal Mutualists.</title>
        <authorList>
            <consortium name="DOE Joint Genome Institute"/>
            <consortium name="Mycorrhizal Genomics Consortium"/>
            <person name="Kohler A."/>
            <person name="Kuo A."/>
            <person name="Nagy L.G."/>
            <person name="Floudas D."/>
            <person name="Copeland A."/>
            <person name="Barry K.W."/>
            <person name="Cichocki N."/>
            <person name="Veneault-Fourrey C."/>
            <person name="LaButti K."/>
            <person name="Lindquist E.A."/>
            <person name="Lipzen A."/>
            <person name="Lundell T."/>
            <person name="Morin E."/>
            <person name="Murat C."/>
            <person name="Riley R."/>
            <person name="Ohm R."/>
            <person name="Sun H."/>
            <person name="Tunlid A."/>
            <person name="Henrissat B."/>
            <person name="Grigoriev I.V."/>
            <person name="Hibbett D.S."/>
            <person name="Martin F."/>
        </authorList>
    </citation>
    <scope>NUCLEOTIDE SEQUENCE [LARGE SCALE GENOMIC DNA]</scope>
    <source>
        <strain evidence="2">LaAM-08-1</strain>
    </source>
</reference>
<proteinExistence type="predicted"/>
<dbReference type="AlphaFoldDB" id="A0A0C9WNE0"/>
<dbReference type="EMBL" id="KN838957">
    <property type="protein sequence ID" value="KIJ91885.1"/>
    <property type="molecule type" value="Genomic_DNA"/>
</dbReference>
<protein>
    <submittedName>
        <fullName evidence="1">Uncharacterized protein</fullName>
    </submittedName>
</protein>
<name>A0A0C9WNE0_9AGAR</name>
<reference evidence="1 2" key="1">
    <citation type="submission" date="2014-04" db="EMBL/GenBank/DDBJ databases">
        <authorList>
            <consortium name="DOE Joint Genome Institute"/>
            <person name="Kuo A."/>
            <person name="Kohler A."/>
            <person name="Nagy L.G."/>
            <person name="Floudas D."/>
            <person name="Copeland A."/>
            <person name="Barry K.W."/>
            <person name="Cichocki N."/>
            <person name="Veneault-Fourrey C."/>
            <person name="LaButti K."/>
            <person name="Lindquist E.A."/>
            <person name="Lipzen A."/>
            <person name="Lundell T."/>
            <person name="Morin E."/>
            <person name="Murat C."/>
            <person name="Sun H."/>
            <person name="Tunlid A."/>
            <person name="Henrissat B."/>
            <person name="Grigoriev I.V."/>
            <person name="Hibbett D.S."/>
            <person name="Martin F."/>
            <person name="Nordberg H.P."/>
            <person name="Cantor M.N."/>
            <person name="Hua S.X."/>
        </authorList>
    </citation>
    <scope>NUCLEOTIDE SEQUENCE [LARGE SCALE GENOMIC DNA]</scope>
    <source>
        <strain evidence="1 2">LaAM-08-1</strain>
    </source>
</reference>
<accession>A0A0C9WNE0</accession>
<keyword evidence="2" id="KW-1185">Reference proteome</keyword>
<dbReference type="Proteomes" id="UP000054477">
    <property type="component" value="Unassembled WGS sequence"/>
</dbReference>
<dbReference type="OrthoDB" id="6372431at2759"/>